<dbReference type="Gene3D" id="1.10.12.10">
    <property type="entry name" value="Lyase 2-enoyl-coa Hydratase, Chain A, domain 2"/>
    <property type="match status" value="1"/>
</dbReference>
<dbReference type="OrthoDB" id="14970at2759"/>
<dbReference type="Proteomes" id="UP000660262">
    <property type="component" value="Unassembled WGS sequence"/>
</dbReference>
<evidence type="ECO:0000256" key="3">
    <source>
        <dbReference type="ARBA" id="ARBA00022832"/>
    </source>
</evidence>
<evidence type="ECO:0000313" key="6">
    <source>
        <dbReference type="EMBL" id="GHP11952.1"/>
    </source>
</evidence>
<sequence>MASQGKSLAATSPPQGTQHVCDGLLLVVNENSGVAEIWLARPARGNAMHAPVWEHLPRVLDNVLQNNPNVRCVLIAGEGKHFCTGIDVEHLQTLGKKGAPRSDVDGARQREALRRDIMKMQDAFTAFERLRCPVVAAIHGACVGGAIDLVTAVDIRLCTKDARFCVKEVDVGLAADVGTLQRLPYIVGHGVAAELCLTAREFDGNEAVRHGLCSRAFDDSESLLTHARALCASLAAKSPIAVSGTKRVLLRVRDSGSVADNLEFVATWNSAQLITEDVAETFHASRAKRPPHFKNLLSKL</sequence>
<keyword evidence="7" id="KW-1185">Reference proteome</keyword>
<comment type="caution">
    <text evidence="6">The sequence shown here is derived from an EMBL/GenBank/DDBJ whole genome shotgun (WGS) entry which is preliminary data.</text>
</comment>
<keyword evidence="3" id="KW-0276">Fatty acid metabolism</keyword>
<dbReference type="InterPro" id="IPR014748">
    <property type="entry name" value="Enoyl-CoA_hydra_C"/>
</dbReference>
<dbReference type="PANTHER" id="PTHR43149:SF1">
    <property type="entry name" value="DELTA(3,5)-DELTA(2,4)-DIENOYL-COA ISOMERASE, MITOCHONDRIAL"/>
    <property type="match status" value="1"/>
</dbReference>
<accession>A0A830HXJ3</accession>
<name>A0A830HXJ3_9CHLO</name>
<dbReference type="AlphaFoldDB" id="A0A830HXJ3"/>
<dbReference type="GO" id="GO:0006635">
    <property type="term" value="P:fatty acid beta-oxidation"/>
    <property type="evidence" value="ECO:0007669"/>
    <property type="project" value="UniProtKB-UniPathway"/>
</dbReference>
<evidence type="ECO:0000256" key="1">
    <source>
        <dbReference type="ARBA" id="ARBA00005005"/>
    </source>
</evidence>
<dbReference type="FunFam" id="1.10.12.10:FF:000004">
    <property type="entry name" value="Delta3,5-delta2,4-dienoyl-CoA isomerase"/>
    <property type="match status" value="1"/>
</dbReference>
<comment type="similarity">
    <text evidence="2">Belongs to the enoyl-CoA hydratase/isomerase family.</text>
</comment>
<dbReference type="UniPathway" id="UPA00659"/>
<keyword evidence="5" id="KW-0413">Isomerase</keyword>
<dbReference type="InterPro" id="IPR001753">
    <property type="entry name" value="Enoyl-CoA_hydra/iso"/>
</dbReference>
<evidence type="ECO:0000256" key="5">
    <source>
        <dbReference type="ARBA" id="ARBA00023235"/>
    </source>
</evidence>
<organism evidence="6 7">
    <name type="scientific">Pycnococcus provasolii</name>
    <dbReference type="NCBI Taxonomy" id="41880"/>
    <lineage>
        <taxon>Eukaryota</taxon>
        <taxon>Viridiplantae</taxon>
        <taxon>Chlorophyta</taxon>
        <taxon>Pseudoscourfieldiophyceae</taxon>
        <taxon>Pseudoscourfieldiales</taxon>
        <taxon>Pycnococcaceae</taxon>
        <taxon>Pycnococcus</taxon>
    </lineage>
</organism>
<gene>
    <name evidence="6" type="ORF">PPROV_001067900</name>
</gene>
<dbReference type="EMBL" id="BNJQ01000037">
    <property type="protein sequence ID" value="GHP11952.1"/>
    <property type="molecule type" value="Genomic_DNA"/>
</dbReference>
<evidence type="ECO:0000256" key="4">
    <source>
        <dbReference type="ARBA" id="ARBA00023098"/>
    </source>
</evidence>
<dbReference type="Gene3D" id="3.90.226.10">
    <property type="entry name" value="2-enoyl-CoA Hydratase, Chain A, domain 1"/>
    <property type="match status" value="1"/>
</dbReference>
<evidence type="ECO:0000313" key="7">
    <source>
        <dbReference type="Proteomes" id="UP000660262"/>
    </source>
</evidence>
<dbReference type="PANTHER" id="PTHR43149">
    <property type="entry name" value="ENOYL-COA HYDRATASE"/>
    <property type="match status" value="1"/>
</dbReference>
<proteinExistence type="inferred from homology"/>
<comment type="pathway">
    <text evidence="1">Lipid metabolism; fatty acid beta-oxidation.</text>
</comment>
<dbReference type="SUPFAM" id="SSF52096">
    <property type="entry name" value="ClpP/crotonase"/>
    <property type="match status" value="1"/>
</dbReference>
<keyword evidence="4" id="KW-0443">Lipid metabolism</keyword>
<dbReference type="GO" id="GO:0051750">
    <property type="term" value="F:delta(3,5)-delta(2,4)-dienoyl-CoA isomerase activity"/>
    <property type="evidence" value="ECO:0007669"/>
    <property type="project" value="TreeGrafter"/>
</dbReference>
<protein>
    <submittedName>
        <fullName evidence="6">Uncharacterized protein</fullName>
    </submittedName>
</protein>
<evidence type="ECO:0000256" key="2">
    <source>
        <dbReference type="ARBA" id="ARBA00005254"/>
    </source>
</evidence>
<reference evidence="6" key="1">
    <citation type="submission" date="2020-10" db="EMBL/GenBank/DDBJ databases">
        <title>Unveiling of a novel bifunctional photoreceptor, Dualchrome1, isolated from a cosmopolitan green alga.</title>
        <authorList>
            <person name="Suzuki S."/>
            <person name="Kawachi M."/>
        </authorList>
    </citation>
    <scope>NUCLEOTIDE SEQUENCE</scope>
    <source>
        <strain evidence="6">NIES 2893</strain>
    </source>
</reference>
<dbReference type="InterPro" id="IPR045002">
    <property type="entry name" value="Ech1-like"/>
</dbReference>
<dbReference type="InterPro" id="IPR029045">
    <property type="entry name" value="ClpP/crotonase-like_dom_sf"/>
</dbReference>
<dbReference type="CDD" id="cd06558">
    <property type="entry name" value="crotonase-like"/>
    <property type="match status" value="1"/>
</dbReference>
<dbReference type="Pfam" id="PF00378">
    <property type="entry name" value="ECH_1"/>
    <property type="match status" value="1"/>
</dbReference>